<comment type="caution">
    <text evidence="1">The sequence shown here is derived from an EMBL/GenBank/DDBJ whole genome shotgun (WGS) entry which is preliminary data.</text>
</comment>
<dbReference type="RefSeq" id="WP_343789039.1">
    <property type="nucleotide sequence ID" value="NZ_BAAAGA010000001.1"/>
</dbReference>
<name>A0ABN1GGX6_9CAUL</name>
<dbReference type="InterPro" id="IPR036388">
    <property type="entry name" value="WH-like_DNA-bd_sf"/>
</dbReference>
<protein>
    <recommendedName>
        <fullName evidence="3">MarR family transcriptional regulator</fullName>
    </recommendedName>
</protein>
<dbReference type="SUPFAM" id="SSF46785">
    <property type="entry name" value="Winged helix' DNA-binding domain"/>
    <property type="match status" value="1"/>
</dbReference>
<gene>
    <name evidence="1" type="ORF">GCM10009422_02130</name>
</gene>
<accession>A0ABN1GGX6</accession>
<organism evidence="1 2">
    <name type="scientific">Brevundimonas kwangchunensis</name>
    <dbReference type="NCBI Taxonomy" id="322163"/>
    <lineage>
        <taxon>Bacteria</taxon>
        <taxon>Pseudomonadati</taxon>
        <taxon>Pseudomonadota</taxon>
        <taxon>Alphaproteobacteria</taxon>
        <taxon>Caulobacterales</taxon>
        <taxon>Caulobacteraceae</taxon>
        <taxon>Brevundimonas</taxon>
    </lineage>
</organism>
<evidence type="ECO:0008006" key="3">
    <source>
        <dbReference type="Google" id="ProtNLM"/>
    </source>
</evidence>
<dbReference type="EMBL" id="BAAAGA010000001">
    <property type="protein sequence ID" value="GAA0610862.1"/>
    <property type="molecule type" value="Genomic_DNA"/>
</dbReference>
<evidence type="ECO:0000313" key="2">
    <source>
        <dbReference type="Proteomes" id="UP001501352"/>
    </source>
</evidence>
<dbReference type="InterPro" id="IPR036390">
    <property type="entry name" value="WH_DNA-bd_sf"/>
</dbReference>
<sequence length="148" mass="16790">MHHRPATAKAGFRTRLGHYVGMDSSSTEEIVAWAHALEAYARDWDETFDKRPGYFTQEFWYLLVGCMIANWNGRPMTMSQACQAMKSGSNRTREERIKKAVDDGFLVKERAGDDGRAALVRPTEKLEALMIGHLQRTRQIVLDALTDG</sequence>
<proteinExistence type="predicted"/>
<keyword evidence="2" id="KW-1185">Reference proteome</keyword>
<evidence type="ECO:0000313" key="1">
    <source>
        <dbReference type="EMBL" id="GAA0610862.1"/>
    </source>
</evidence>
<reference evidence="1 2" key="1">
    <citation type="journal article" date="2019" name="Int. J. Syst. Evol. Microbiol.">
        <title>The Global Catalogue of Microorganisms (GCM) 10K type strain sequencing project: providing services to taxonomists for standard genome sequencing and annotation.</title>
        <authorList>
            <consortium name="The Broad Institute Genomics Platform"/>
            <consortium name="The Broad Institute Genome Sequencing Center for Infectious Disease"/>
            <person name="Wu L."/>
            <person name="Ma J."/>
        </authorList>
    </citation>
    <scope>NUCLEOTIDE SEQUENCE [LARGE SCALE GENOMIC DNA]</scope>
    <source>
        <strain evidence="1 2">JCM 12928</strain>
    </source>
</reference>
<dbReference type="Proteomes" id="UP001501352">
    <property type="component" value="Unassembled WGS sequence"/>
</dbReference>
<dbReference type="Gene3D" id="1.10.10.10">
    <property type="entry name" value="Winged helix-like DNA-binding domain superfamily/Winged helix DNA-binding domain"/>
    <property type="match status" value="1"/>
</dbReference>